<comment type="caution">
    <text evidence="1">The sequence shown here is derived from an EMBL/GenBank/DDBJ whole genome shotgun (WGS) entry which is preliminary data.</text>
</comment>
<protein>
    <submittedName>
        <fullName evidence="1">Uncharacterized protein</fullName>
    </submittedName>
</protein>
<proteinExistence type="predicted"/>
<evidence type="ECO:0000313" key="1">
    <source>
        <dbReference type="EMBL" id="OAL62368.1"/>
    </source>
</evidence>
<organism evidence="1 2">
    <name type="scientific">Trichophyton rubrum</name>
    <name type="common">Athlete's foot fungus</name>
    <name type="synonym">Epidermophyton rubrum</name>
    <dbReference type="NCBI Taxonomy" id="5551"/>
    <lineage>
        <taxon>Eukaryota</taxon>
        <taxon>Fungi</taxon>
        <taxon>Dikarya</taxon>
        <taxon>Ascomycota</taxon>
        <taxon>Pezizomycotina</taxon>
        <taxon>Eurotiomycetes</taxon>
        <taxon>Eurotiomycetidae</taxon>
        <taxon>Onygenales</taxon>
        <taxon>Arthrodermataceae</taxon>
        <taxon>Trichophyton</taxon>
    </lineage>
</organism>
<reference evidence="1 2" key="1">
    <citation type="submission" date="2016-05" db="EMBL/GenBank/DDBJ databases">
        <title>Genome sequencing of Trichophyton rubrum CMCC(F)T1i isolated from hair.</title>
        <authorList>
            <person name="Zhan P."/>
            <person name="Tao Y."/>
            <person name="Liu W."/>
        </authorList>
    </citation>
    <scope>NUCLEOTIDE SEQUENCE [LARGE SCALE GENOMIC DNA]</scope>
    <source>
        <strain evidence="2">CMCC(F)T1i</strain>
    </source>
</reference>
<dbReference type="VEuPathDB" id="FungiDB:TERG_03584"/>
<dbReference type="Proteomes" id="UP000243015">
    <property type="component" value="Unassembled WGS sequence"/>
</dbReference>
<dbReference type="AlphaFoldDB" id="A0A178EQU5"/>
<accession>A0A178EQU5</accession>
<name>A0A178EQU5_TRIRU</name>
<evidence type="ECO:0000313" key="2">
    <source>
        <dbReference type="Proteomes" id="UP000243015"/>
    </source>
</evidence>
<sequence>MASDIPHSTEYYCNAASVMPVPDSRALSLLLAIMRWSSKLAPQTATYLIGATLVSVTGGSPVHHLGRQWTRWLIVIISRFIITCPEDSTQVLELMPLPGIAQGLFLGPLVGVLLRERLAGPGSD</sequence>
<dbReference type="EMBL" id="LHPM01000019">
    <property type="protein sequence ID" value="OAL62368.1"/>
    <property type="molecule type" value="Genomic_DNA"/>
</dbReference>
<gene>
    <name evidence="1" type="ORF">A7C99_6949</name>
</gene>